<sequence length="557" mass="59318">MYSTEVVACACIGGLAVTALAVGTYVHMHRRSQRKASSHSDNEEADIGAATTTAATAAASDDTCNVPNVAVVADESQPLLSESAIRTRYASNPNEFARSYIDRTQPSSYLAPRSLARAPDSPQFAPIEHVVALIPSDLSDSDDSSIDSSIGEVAIPPLEQGVSRNQLSESYAEAVASVLTTVALPENNAANDDVDSHHCSAPAEKTPADSVVEASIDGTSEVSPEDPIEQQVQQQPEEDPVVPDDCQPQSDIVESQETSIQEGEVPATHAAKNEDVAADEPVESAVDPITEELVKDDIDNGLRSRSTSQNEPKDQTELADDGKVAEAKPSAINAATVELGRPRSSTLNTMAKEFIPGRLAHSNHQRAAEPSAIPAEIHLAGNEAVSSAASVANTDATVPVETKDGQTQALGNSVSNAGSTASIRSRQHSTASSKKSRRSNATEKTADSSKDADAGEQTAADLDLEEEAPITASSGSIKRRCRFWPSCSNRNCKYVHPSQTCRMYPECAFDTACIYIHPSDVQKINSVISRPNKEPSRRSKRKTQDIIRMNNLSSYVK</sequence>
<feature type="compositionally biased region" description="Basic and acidic residues" evidence="1">
    <location>
        <begin position="440"/>
        <end position="453"/>
    </location>
</feature>
<evidence type="ECO:0008006" key="4">
    <source>
        <dbReference type="Google" id="ProtNLM"/>
    </source>
</evidence>
<feature type="compositionally biased region" description="Polar residues" evidence="1">
    <location>
        <begin position="250"/>
        <end position="261"/>
    </location>
</feature>
<dbReference type="Pfam" id="PF14608">
    <property type="entry name" value="zf-CCCH_2"/>
    <property type="match status" value="2"/>
</dbReference>
<reference evidence="2" key="1">
    <citation type="submission" date="2022-07" db="EMBL/GenBank/DDBJ databases">
        <title>Phylogenomic reconstructions and comparative analyses of Kickxellomycotina fungi.</title>
        <authorList>
            <person name="Reynolds N.K."/>
            <person name="Stajich J.E."/>
            <person name="Barry K."/>
            <person name="Grigoriev I.V."/>
            <person name="Crous P."/>
            <person name="Smith M.E."/>
        </authorList>
    </citation>
    <scope>NUCLEOTIDE SEQUENCE</scope>
    <source>
        <strain evidence="2">BCRC 34489</strain>
    </source>
</reference>
<feature type="region of interest" description="Disordered" evidence="1">
    <location>
        <begin position="189"/>
        <end position="352"/>
    </location>
</feature>
<name>A0A9W8H9A0_9FUNG</name>
<gene>
    <name evidence="2" type="ORF">GGI15_004389</name>
</gene>
<feature type="compositionally biased region" description="Basic and acidic residues" evidence="1">
    <location>
        <begin position="292"/>
        <end position="302"/>
    </location>
</feature>
<feature type="region of interest" description="Disordered" evidence="1">
    <location>
        <begin position="402"/>
        <end position="471"/>
    </location>
</feature>
<feature type="compositionally biased region" description="Basic and acidic residues" evidence="1">
    <location>
        <begin position="311"/>
        <end position="326"/>
    </location>
</feature>
<keyword evidence="3" id="KW-1185">Reference proteome</keyword>
<dbReference type="Gene3D" id="4.10.1000.40">
    <property type="match status" value="1"/>
</dbReference>
<evidence type="ECO:0000313" key="3">
    <source>
        <dbReference type="Proteomes" id="UP001140172"/>
    </source>
</evidence>
<comment type="caution">
    <text evidence="2">The sequence shown here is derived from an EMBL/GenBank/DDBJ whole genome shotgun (WGS) entry which is preliminary data.</text>
</comment>
<evidence type="ECO:0000313" key="2">
    <source>
        <dbReference type="EMBL" id="KAJ2777815.1"/>
    </source>
</evidence>
<dbReference type="EMBL" id="JANBUM010000388">
    <property type="protein sequence ID" value="KAJ2777815.1"/>
    <property type="molecule type" value="Genomic_DNA"/>
</dbReference>
<dbReference type="OrthoDB" id="438553at2759"/>
<dbReference type="Proteomes" id="UP001140172">
    <property type="component" value="Unassembled WGS sequence"/>
</dbReference>
<accession>A0A9W8H9A0</accession>
<dbReference type="AlphaFoldDB" id="A0A9W8H9A0"/>
<proteinExistence type="predicted"/>
<evidence type="ECO:0000256" key="1">
    <source>
        <dbReference type="SAM" id="MobiDB-lite"/>
    </source>
</evidence>
<organism evidence="2 3">
    <name type="scientific">Coemansia interrupta</name>
    <dbReference type="NCBI Taxonomy" id="1126814"/>
    <lineage>
        <taxon>Eukaryota</taxon>
        <taxon>Fungi</taxon>
        <taxon>Fungi incertae sedis</taxon>
        <taxon>Zoopagomycota</taxon>
        <taxon>Kickxellomycotina</taxon>
        <taxon>Kickxellomycetes</taxon>
        <taxon>Kickxellales</taxon>
        <taxon>Kickxellaceae</taxon>
        <taxon>Coemansia</taxon>
    </lineage>
</organism>
<protein>
    <recommendedName>
        <fullName evidence="4">C3H1-type domain-containing protein</fullName>
    </recommendedName>
</protein>
<feature type="compositionally biased region" description="Polar residues" evidence="1">
    <location>
        <begin position="405"/>
        <end position="433"/>
    </location>
</feature>